<sequence>MGILILILRFVGRLLLSKIKSLISTLINLFSRMLKMFKFDFFKMFKNKTGAFMKKGKTVFHDFNLKPDDILKKFFDNSSLEKIFNSKELKIIQDNKDLAKKLKDAINEAIKDIAKQTSKYTTKQKDSIIKHLTDTLDNASKTEKKNFEKVRKENQFKDVDNVDIDFNKHWIDYGTWYASDGVGKIGYLTLKLMKPSKRNPLARYTWRNIPKRIATMLKFAPTGTTFWNIFYHANRKNLIHLQKESIYWFDASRKYFEGVK</sequence>
<dbReference type="AlphaFoldDB" id="Q9PQY1"/>
<dbReference type="STRING" id="273119.UU163"/>
<evidence type="ECO:0000256" key="1">
    <source>
        <dbReference type="SAM" id="Coils"/>
    </source>
</evidence>
<keyword evidence="3" id="KW-1185">Reference proteome</keyword>
<dbReference type="Proteomes" id="UP000000423">
    <property type="component" value="Chromosome"/>
</dbReference>
<dbReference type="EMBL" id="AF222894">
    <property type="protein sequence ID" value="AAF30569.1"/>
    <property type="molecule type" value="Genomic_DNA"/>
</dbReference>
<organism evidence="2 3">
    <name type="scientific">Ureaplasma parvum serovar 3 (strain ATCC 700970)</name>
    <dbReference type="NCBI Taxonomy" id="273119"/>
    <lineage>
        <taxon>Bacteria</taxon>
        <taxon>Bacillati</taxon>
        <taxon>Mycoplasmatota</taxon>
        <taxon>Mycoplasmoidales</taxon>
        <taxon>Mycoplasmoidaceae</taxon>
        <taxon>Ureaplasma</taxon>
    </lineage>
</organism>
<reference evidence="2 3" key="1">
    <citation type="journal article" date="2000" name="Nature">
        <title>The complete sequence of the mucosal pathogen Ureaplasma urealyticum.</title>
        <authorList>
            <person name="Glass J.I."/>
            <person name="Lefkowitz E.J."/>
            <person name="Glass J.S."/>
            <person name="Heiner C.R."/>
            <person name="Chen E.Y."/>
            <person name="Cassell G.H."/>
        </authorList>
    </citation>
    <scope>NUCLEOTIDE SEQUENCE [LARGE SCALE GENOMIC DNA]</scope>
    <source>
        <strain evidence="2 3">ATCC 700970</strain>
    </source>
</reference>
<dbReference type="HOGENOM" id="CLU_1229472_0_0_14"/>
<dbReference type="KEGG" id="uur:UU163"/>
<accession>Q9PQY1</accession>
<protein>
    <submittedName>
        <fullName evidence="2">Unique hypothetical ATP/GTP-binding protein</fullName>
    </submittedName>
</protein>
<evidence type="ECO:0000313" key="3">
    <source>
        <dbReference type="Proteomes" id="UP000000423"/>
    </source>
</evidence>
<feature type="coiled-coil region" evidence="1">
    <location>
        <begin position="92"/>
        <end position="119"/>
    </location>
</feature>
<dbReference type="EnsemblBacteria" id="AAF30569">
    <property type="protein sequence ID" value="AAF30569"/>
    <property type="gene ID" value="UU163"/>
</dbReference>
<keyword evidence="1" id="KW-0175">Coiled coil</keyword>
<proteinExistence type="predicted"/>
<evidence type="ECO:0000313" key="2">
    <source>
        <dbReference type="EMBL" id="AAF30569.1"/>
    </source>
</evidence>
<gene>
    <name evidence="2" type="ordered locus">UU163</name>
</gene>
<name>Q9PQY1_UREPA</name>